<dbReference type="PANTHER" id="PTHR43034">
    <property type="entry name" value="ION-TRANSLOCATING OXIDOREDUCTASE COMPLEX SUBUNIT C"/>
    <property type="match status" value="1"/>
</dbReference>
<feature type="region of interest" description="Disordered" evidence="9">
    <location>
        <begin position="470"/>
        <end position="650"/>
    </location>
</feature>
<feature type="region of interest" description="Disordered" evidence="9">
    <location>
        <begin position="677"/>
        <end position="731"/>
    </location>
</feature>
<comment type="subunit">
    <text evidence="8">The complex is composed of six subunits: RnfA, RnfB, RnfC, RnfD, RnfE and RnfG.</text>
</comment>
<feature type="domain" description="4Fe-4S ferredoxin-type" evidence="10">
    <location>
        <begin position="371"/>
        <end position="401"/>
    </location>
</feature>
<comment type="function">
    <text evidence="8">Part of a membrane-bound complex that couples electron transfer with translocation of ions across the membrane.</text>
</comment>
<keyword evidence="8" id="KW-0997">Cell inner membrane</keyword>
<feature type="binding site" evidence="8">
    <location>
        <position position="420"/>
    </location>
    <ligand>
        <name>[4Fe-4S] cluster</name>
        <dbReference type="ChEBI" id="CHEBI:49883"/>
        <label>2</label>
    </ligand>
</feature>
<feature type="region of interest" description="Disordered" evidence="9">
    <location>
        <begin position="863"/>
        <end position="883"/>
    </location>
</feature>
<reference evidence="11 12" key="1">
    <citation type="submission" date="2024-04" db="EMBL/GenBank/DDBJ databases">
        <title>Draft genome sequence of Thalassolituus maritimus NBRC 116585.</title>
        <authorList>
            <person name="Miyakawa T."/>
            <person name="Kusuya Y."/>
            <person name="Miura T."/>
        </authorList>
    </citation>
    <scope>NUCLEOTIDE SEQUENCE [LARGE SCALE GENOMIC DNA]</scope>
    <source>
        <strain evidence="11 12">5NW40-0001</strain>
    </source>
</reference>
<evidence type="ECO:0000256" key="2">
    <source>
        <dbReference type="ARBA" id="ARBA00022485"/>
    </source>
</evidence>
<keyword evidence="8" id="KW-0472">Membrane</keyword>
<feature type="binding site" evidence="8">
    <location>
        <position position="423"/>
    </location>
    <ligand>
        <name>[4Fe-4S] cluster</name>
        <dbReference type="ChEBI" id="CHEBI:49883"/>
        <label>2</label>
    </ligand>
</feature>
<feature type="binding site" evidence="8">
    <location>
        <position position="391"/>
    </location>
    <ligand>
        <name>[4Fe-4S] cluster</name>
        <dbReference type="ChEBI" id="CHEBI:49883"/>
        <label>2</label>
    </ligand>
</feature>
<feature type="compositionally biased region" description="Low complexity" evidence="9">
    <location>
        <begin position="772"/>
        <end position="783"/>
    </location>
</feature>
<dbReference type="Pfam" id="PF12838">
    <property type="entry name" value="Fer4_7"/>
    <property type="match status" value="1"/>
</dbReference>
<protein>
    <recommendedName>
        <fullName evidence="8">Ion-translocating oxidoreductase complex subunit C</fullName>
        <ecNumber evidence="8">7.-.-.-</ecNumber>
    </recommendedName>
    <alternativeName>
        <fullName evidence="8">Rnf electron transport complex subunit C</fullName>
    </alternativeName>
</protein>
<comment type="cofactor">
    <cofactor evidence="8">
        <name>[4Fe-4S] cluster</name>
        <dbReference type="ChEBI" id="CHEBI:49883"/>
    </cofactor>
    <text evidence="8">Binds 2 [4Fe-4S] clusters per subunit.</text>
</comment>
<comment type="subcellular location">
    <subcellularLocation>
        <location evidence="8">Cell inner membrane</location>
        <topology evidence="8">Peripheral membrane protein</topology>
    </subcellularLocation>
</comment>
<feature type="binding site" evidence="8">
    <location>
        <position position="426"/>
    </location>
    <ligand>
        <name>[4Fe-4S] cluster</name>
        <dbReference type="ChEBI" id="CHEBI:49883"/>
        <label>2</label>
    </ligand>
</feature>
<feature type="binding site" evidence="8">
    <location>
        <position position="381"/>
    </location>
    <ligand>
        <name>[4Fe-4S] cluster</name>
        <dbReference type="ChEBI" id="CHEBI:49883"/>
        <label>1</label>
    </ligand>
</feature>
<dbReference type="HAMAP" id="MF_00461">
    <property type="entry name" value="RsxC_RnfC"/>
    <property type="match status" value="1"/>
</dbReference>
<evidence type="ECO:0000256" key="5">
    <source>
        <dbReference type="ARBA" id="ARBA00022982"/>
    </source>
</evidence>
<comment type="caution">
    <text evidence="11">The sequence shown here is derived from an EMBL/GenBank/DDBJ whole genome shotgun (WGS) entry which is preliminary data.</text>
</comment>
<dbReference type="InterPro" id="IPR011538">
    <property type="entry name" value="Nuo51_FMN-bd"/>
</dbReference>
<proteinExistence type="inferred from homology"/>
<feature type="compositionally biased region" description="Low complexity" evidence="9">
    <location>
        <begin position="582"/>
        <end position="598"/>
    </location>
</feature>
<keyword evidence="12" id="KW-1185">Reference proteome</keyword>
<keyword evidence="7 8" id="KW-0411">Iron-sulfur</keyword>
<evidence type="ECO:0000313" key="11">
    <source>
        <dbReference type="EMBL" id="GAA6145200.1"/>
    </source>
</evidence>
<dbReference type="SUPFAM" id="SSF46548">
    <property type="entry name" value="alpha-helical ferredoxin"/>
    <property type="match status" value="1"/>
</dbReference>
<evidence type="ECO:0000256" key="8">
    <source>
        <dbReference type="HAMAP-Rule" id="MF_00461"/>
    </source>
</evidence>
<feature type="compositionally biased region" description="Acidic residues" evidence="9">
    <location>
        <begin position="867"/>
        <end position="880"/>
    </location>
</feature>
<evidence type="ECO:0000313" key="12">
    <source>
        <dbReference type="Proteomes" id="UP001481413"/>
    </source>
</evidence>
<feature type="compositionally biased region" description="Basic and acidic residues" evidence="9">
    <location>
        <begin position="541"/>
        <end position="581"/>
    </location>
</feature>
<accession>A0ABP9ZYW1</accession>
<dbReference type="SUPFAM" id="SSF142019">
    <property type="entry name" value="Nqo1 FMN-binding domain-like"/>
    <property type="match status" value="1"/>
</dbReference>
<evidence type="ECO:0000259" key="10">
    <source>
        <dbReference type="PROSITE" id="PS51379"/>
    </source>
</evidence>
<feature type="region of interest" description="Disordered" evidence="9">
    <location>
        <begin position="759"/>
        <end position="833"/>
    </location>
</feature>
<dbReference type="InterPro" id="IPR026902">
    <property type="entry name" value="RnfC_N"/>
</dbReference>
<feature type="binding site" evidence="8">
    <location>
        <position position="430"/>
    </location>
    <ligand>
        <name>[4Fe-4S] cluster</name>
        <dbReference type="ChEBI" id="CHEBI:49883"/>
        <label>1</label>
    </ligand>
</feature>
<feature type="compositionally biased region" description="Basic and acidic residues" evidence="9">
    <location>
        <begin position="800"/>
        <end position="833"/>
    </location>
</feature>
<comment type="similarity">
    <text evidence="8">Belongs to the 4Fe4S bacterial-type ferredoxin family. RnfC subfamily.</text>
</comment>
<keyword evidence="5 8" id="KW-0249">Electron transport</keyword>
<feature type="compositionally biased region" description="Basic and acidic residues" evidence="9">
    <location>
        <begin position="470"/>
        <end position="505"/>
    </location>
</feature>
<dbReference type="NCBIfam" id="NF003454">
    <property type="entry name" value="PRK05035.1"/>
    <property type="match status" value="1"/>
</dbReference>
<feature type="binding site" evidence="8">
    <location>
        <position position="387"/>
    </location>
    <ligand>
        <name>[4Fe-4S] cluster</name>
        <dbReference type="ChEBI" id="CHEBI:49883"/>
        <label>1</label>
    </ligand>
</feature>
<dbReference type="Pfam" id="PF13375">
    <property type="entry name" value="RnfC_N"/>
    <property type="match status" value="1"/>
</dbReference>
<evidence type="ECO:0000256" key="1">
    <source>
        <dbReference type="ARBA" id="ARBA00022448"/>
    </source>
</evidence>
<dbReference type="InterPro" id="IPR019554">
    <property type="entry name" value="Soluble_ligand-bd"/>
</dbReference>
<evidence type="ECO:0000256" key="4">
    <source>
        <dbReference type="ARBA" id="ARBA00022737"/>
    </source>
</evidence>
<keyword evidence="4 8" id="KW-0677">Repeat</keyword>
<dbReference type="Gene3D" id="3.40.50.11540">
    <property type="entry name" value="NADH-ubiquinone oxidoreductase 51kDa subunit"/>
    <property type="match status" value="1"/>
</dbReference>
<sequence length="941" mass="101540">MSQLIQLFDFDGGIHPPENKHQSNHRPIRKAPLPDELVLPLHQHIGAPSKPVVSPGDTVLKGQIIAEPEGFVSAPLHAPTSGIVKALELRQVPHASGLSELCIVIEPDGKDTWIERQSLRSELGLSDADALPADKVVERIRNCGIAGLGGAGFPTAVKLHTGDHDIDTLILNGAECEPYITADDMLMREHATEVIRGAVILQGVLTAQRCLIGVEDNKPEAIEALKRAVSDNPEANGVLVVTIPTKYPSGGEKQLIQILTGKEVPSGGIPASLGIVCQNVATAAAIADAVDHGLPLISRITTVTGDAVRDKGNWEVLFGTPVSHLLNLSGYRAQKRERVVMGGPMMGFALPTTELPVVKTTNCLLAPTEKELPTNNMAMACIRCGMCADACPADLLPQQLYWFSKAQELDKAEQHNLFDCIECGACSYVCPSEIPLVQYYRHSKGAIREERAAAEKAEHARIRYEARIERQEREKAEKEAKRKARAEATAKAQEAKKAAAAKKAEAPVADPSSSNKPSDKPANAPGTAPSVAAAAKPDPNSLERLKKKLDSAESRLEKARQRLSEAETEGSEKVPAIREALEAQQAKALEAKAAYEAARNPQPEPPVPADTKPDPNSLERLKKKWDSAESRLEKAKQRLSEAEAEGSEKVDAIREAFEAQKAKAAETKLAYENALNPAPVQQAASPEPVAEATPKPDPQSLERLKKKWDSAESRLEKAKQRFSEAEESGSDKVEAIREALEAQQAKAIETKAAYEAALKPKPAEADAPSLQVAPVAEPAPTETSEAEKAPEIINKPDPNSPERLKKKWDSAESRLEKAKQRLSEAEASGSDKVEAIREAMLAQQAKAAETKAAYEAACAPLPSSVAETEESQPETADVDPELEKLKRKVLAQKDRVEKARERLNMARVEGLGSVEALERALNKQIEKLADLEVQTSSAGEA</sequence>
<dbReference type="InterPro" id="IPR037225">
    <property type="entry name" value="Nuo51_FMN-bd_sf"/>
</dbReference>
<keyword evidence="1 8" id="KW-0813">Transport</keyword>
<feature type="binding site" evidence="8">
    <location>
        <position position="384"/>
    </location>
    <ligand>
        <name>[4Fe-4S] cluster</name>
        <dbReference type="ChEBI" id="CHEBI:49883"/>
        <label>1</label>
    </ligand>
</feature>
<evidence type="ECO:0000256" key="6">
    <source>
        <dbReference type="ARBA" id="ARBA00023004"/>
    </source>
</evidence>
<name>A0ABP9ZYW1_9GAMM</name>
<dbReference type="RefSeq" id="WP_353294139.1">
    <property type="nucleotide sequence ID" value="NZ_BAABWH010000003.1"/>
</dbReference>
<keyword evidence="2 8" id="KW-0004">4Fe-4S</keyword>
<dbReference type="Pfam" id="PF10531">
    <property type="entry name" value="SLBB"/>
    <property type="match status" value="1"/>
</dbReference>
<dbReference type="Pfam" id="PF01512">
    <property type="entry name" value="Complex1_51K"/>
    <property type="match status" value="1"/>
</dbReference>
<dbReference type="InterPro" id="IPR017896">
    <property type="entry name" value="4Fe4S_Fe-S-bd"/>
</dbReference>
<keyword evidence="8" id="KW-1003">Cell membrane</keyword>
<dbReference type="Proteomes" id="UP001481413">
    <property type="component" value="Unassembled WGS sequence"/>
</dbReference>
<dbReference type="Gene3D" id="3.30.70.20">
    <property type="match status" value="1"/>
</dbReference>
<keyword evidence="3 8" id="KW-0479">Metal-binding</keyword>
<dbReference type="InterPro" id="IPR010208">
    <property type="entry name" value="Ion_transpt_RnfC/RsxC"/>
</dbReference>
<evidence type="ECO:0000256" key="3">
    <source>
        <dbReference type="ARBA" id="ARBA00022723"/>
    </source>
</evidence>
<evidence type="ECO:0000256" key="7">
    <source>
        <dbReference type="ARBA" id="ARBA00023014"/>
    </source>
</evidence>
<dbReference type="EMBL" id="BAABWH010000003">
    <property type="protein sequence ID" value="GAA6145200.1"/>
    <property type="molecule type" value="Genomic_DNA"/>
</dbReference>
<dbReference type="PANTHER" id="PTHR43034:SF2">
    <property type="entry name" value="ION-TRANSLOCATING OXIDOREDUCTASE COMPLEX SUBUNIT C"/>
    <property type="match status" value="1"/>
</dbReference>
<dbReference type="PROSITE" id="PS51379">
    <property type="entry name" value="4FE4S_FER_2"/>
    <property type="match status" value="2"/>
</dbReference>
<dbReference type="NCBIfam" id="TIGR01945">
    <property type="entry name" value="rnfC"/>
    <property type="match status" value="1"/>
</dbReference>
<dbReference type="EC" id="7.-.-.-" evidence="8"/>
<feature type="compositionally biased region" description="Basic and acidic residues" evidence="9">
    <location>
        <begin position="611"/>
        <end position="650"/>
    </location>
</feature>
<feature type="compositionally biased region" description="Low complexity" evidence="9">
    <location>
        <begin position="509"/>
        <end position="539"/>
    </location>
</feature>
<evidence type="ECO:0000256" key="9">
    <source>
        <dbReference type="SAM" id="MobiDB-lite"/>
    </source>
</evidence>
<feature type="domain" description="4Fe-4S ferredoxin-type" evidence="10">
    <location>
        <begin position="411"/>
        <end position="440"/>
    </location>
</feature>
<feature type="compositionally biased region" description="Basic and acidic residues" evidence="9">
    <location>
        <begin position="700"/>
        <end position="731"/>
    </location>
</feature>
<gene>
    <name evidence="11" type="primary">rsxC</name>
    <name evidence="8" type="synonym">rnfC</name>
    <name evidence="11" type="ORF">NBRC116585_13180</name>
</gene>
<dbReference type="InterPro" id="IPR017900">
    <property type="entry name" value="4Fe4S_Fe_S_CS"/>
</dbReference>
<keyword evidence="6 8" id="KW-0408">Iron</keyword>
<dbReference type="PROSITE" id="PS00198">
    <property type="entry name" value="4FE4S_FER_1"/>
    <property type="match status" value="1"/>
</dbReference>
<organism evidence="11 12">
    <name type="scientific">Thalassolituus maritimus</name>
    <dbReference type="NCBI Taxonomy" id="484498"/>
    <lineage>
        <taxon>Bacteria</taxon>
        <taxon>Pseudomonadati</taxon>
        <taxon>Pseudomonadota</taxon>
        <taxon>Gammaproteobacteria</taxon>
        <taxon>Oceanospirillales</taxon>
        <taxon>Oceanospirillaceae</taxon>
        <taxon>Thalassolituus</taxon>
    </lineage>
</organism>
<keyword evidence="8" id="KW-1278">Translocase</keyword>